<dbReference type="Proteomes" id="UP000007799">
    <property type="component" value="Unassembled WGS sequence"/>
</dbReference>
<reference evidence="1" key="1">
    <citation type="submission" date="2009-08" db="EMBL/GenBank/DDBJ databases">
        <title>Annotation of Salpingoeca rosetta.</title>
        <authorList>
            <consortium name="The Broad Institute Genome Sequencing Platform"/>
            <person name="Russ C."/>
            <person name="Cuomo C."/>
            <person name="Burger G."/>
            <person name="Gray M.W."/>
            <person name="Holland P.W.H."/>
            <person name="King N."/>
            <person name="Lang F.B.F."/>
            <person name="Roger A.J."/>
            <person name="Ruiz-Trillo I."/>
            <person name="Young S.K."/>
            <person name="Zeng Q."/>
            <person name="Gargeya S."/>
            <person name="Alvarado L."/>
            <person name="Berlin A."/>
            <person name="Chapman S.B."/>
            <person name="Chen Z."/>
            <person name="Freedman E."/>
            <person name="Gellesch M."/>
            <person name="Goldberg J."/>
            <person name="Griggs A."/>
            <person name="Gujja S."/>
            <person name="Heilman E."/>
            <person name="Heiman D."/>
            <person name="Howarth C."/>
            <person name="Mehta T."/>
            <person name="Neiman D."/>
            <person name="Pearson M."/>
            <person name="Roberts A."/>
            <person name="Saif S."/>
            <person name="Shea T."/>
            <person name="Shenoy N."/>
            <person name="Sisk P."/>
            <person name="Stolte C."/>
            <person name="Sykes S."/>
            <person name="White J."/>
            <person name="Yandava C."/>
            <person name="Haas B."/>
            <person name="Nusbaum C."/>
            <person name="Birren B."/>
        </authorList>
    </citation>
    <scope>NUCLEOTIDE SEQUENCE</scope>
    <source>
        <strain evidence="1">ATCC 50818</strain>
    </source>
</reference>
<dbReference type="KEGG" id="sre:PTSG_02521"/>
<dbReference type="RefSeq" id="XP_004997012.1">
    <property type="nucleotide sequence ID" value="XM_004996955.1"/>
</dbReference>
<evidence type="ECO:0008006" key="3">
    <source>
        <dbReference type="Google" id="ProtNLM"/>
    </source>
</evidence>
<dbReference type="OrthoDB" id="5411518at2759"/>
<dbReference type="AlphaFoldDB" id="F2U2F6"/>
<organism evidence="1 2">
    <name type="scientific">Salpingoeca rosetta (strain ATCC 50818 / BSB-021)</name>
    <dbReference type="NCBI Taxonomy" id="946362"/>
    <lineage>
        <taxon>Eukaryota</taxon>
        <taxon>Choanoflagellata</taxon>
        <taxon>Craspedida</taxon>
        <taxon>Salpingoecidae</taxon>
        <taxon>Salpingoeca</taxon>
    </lineage>
</organism>
<dbReference type="OMA" id="NVKWTEA"/>
<dbReference type="EMBL" id="GL832959">
    <property type="protein sequence ID" value="EGD81808.1"/>
    <property type="molecule type" value="Genomic_DNA"/>
</dbReference>
<evidence type="ECO:0000313" key="2">
    <source>
        <dbReference type="Proteomes" id="UP000007799"/>
    </source>
</evidence>
<proteinExistence type="predicted"/>
<dbReference type="InParanoid" id="F2U2F6"/>
<accession>F2U2F6</accession>
<protein>
    <recommendedName>
        <fullName evidence="3">Class I SAM-dependent methyltransferase</fullName>
    </recommendedName>
</protein>
<keyword evidence="2" id="KW-1185">Reference proteome</keyword>
<gene>
    <name evidence="1" type="ORF">PTSG_02521</name>
</gene>
<name>F2U2F6_SALR5</name>
<evidence type="ECO:0000313" key="1">
    <source>
        <dbReference type="EMBL" id="EGD81808.1"/>
    </source>
</evidence>
<dbReference type="PANTHER" id="PTHR39290:SF6">
    <property type="entry name" value="S-ADENOSYL-L-METHIONINE-DEPENDENT METHYLTRANSFERASES SUPERFAMILY PROTEIN"/>
    <property type="match status" value="1"/>
</dbReference>
<sequence>MKLAQSRLQELYDKAKDMSREEFQQQLWALRERINLDSQIIIYGTAERHARQKYLAKYGCARWTEDALNTIASFSPLIEIGAGQGHWAKALRKLGVDVMAFDNDSTEQPGTAPVSQVRPGDHTKIGWYPRRTLLLVYPPETDMALQCAQEFRGNYLIYVGEARGGVNANDAFFNHVDEQFDCVHIQDLDPFPRCHERLYVLRRKPEHRTAQPWWAPLSFLW</sequence>
<dbReference type="PANTHER" id="PTHR39290">
    <property type="entry name" value="C3H1-TYPE DOMAIN-CONTAINING PROTEIN-RELATED"/>
    <property type="match status" value="1"/>
</dbReference>
<dbReference type="GeneID" id="16077604"/>